<dbReference type="AlphaFoldDB" id="A0AAD7YSR1"/>
<dbReference type="InterPro" id="IPR036383">
    <property type="entry name" value="TSP1_rpt_sf"/>
</dbReference>
<evidence type="ECO:0000256" key="1">
    <source>
        <dbReference type="ARBA" id="ARBA00004498"/>
    </source>
</evidence>
<dbReference type="InterPro" id="IPR020901">
    <property type="entry name" value="Prtase_inh_Kunz-CS"/>
</dbReference>
<dbReference type="Pfam" id="PF00014">
    <property type="entry name" value="Kunitz_BPTI"/>
    <property type="match status" value="1"/>
</dbReference>
<dbReference type="PROSITE" id="PS00280">
    <property type="entry name" value="BPTI_KUNITZ_1"/>
    <property type="match status" value="1"/>
</dbReference>
<feature type="chain" id="PRO_5042139987" description="Spondin-1" evidence="8">
    <location>
        <begin position="16"/>
        <end position="981"/>
    </location>
</feature>
<dbReference type="InterPro" id="IPR051418">
    <property type="entry name" value="Spondin/Thrombospondin_T1"/>
</dbReference>
<dbReference type="PROSITE" id="PS50092">
    <property type="entry name" value="TSP1"/>
    <property type="match status" value="3"/>
</dbReference>
<dbReference type="GO" id="GO:0004867">
    <property type="term" value="F:serine-type endopeptidase inhibitor activity"/>
    <property type="evidence" value="ECO:0007669"/>
    <property type="project" value="InterPro"/>
</dbReference>
<dbReference type="SMART" id="SM00209">
    <property type="entry name" value="TSP1"/>
    <property type="match status" value="4"/>
</dbReference>
<dbReference type="PANTHER" id="PTHR11311">
    <property type="entry name" value="SPONDIN"/>
    <property type="match status" value="1"/>
</dbReference>
<dbReference type="InterPro" id="IPR042307">
    <property type="entry name" value="Reeler_sf"/>
</dbReference>
<dbReference type="Proteomes" id="UP001231518">
    <property type="component" value="Chromosome 7"/>
</dbReference>
<gene>
    <name evidence="12" type="ORF">PYW07_015892</name>
</gene>
<dbReference type="Gene3D" id="2.20.100.10">
    <property type="entry name" value="Thrombospondin type-1 (TSP1) repeat"/>
    <property type="match status" value="3"/>
</dbReference>
<dbReference type="SMART" id="SM00131">
    <property type="entry name" value="KU"/>
    <property type="match status" value="1"/>
</dbReference>
<dbReference type="PANTHER" id="PTHR11311:SF16">
    <property type="entry name" value="SPONDIN-1"/>
    <property type="match status" value="1"/>
</dbReference>
<dbReference type="Pfam" id="PF06468">
    <property type="entry name" value="Spond_N"/>
    <property type="match status" value="2"/>
</dbReference>
<dbReference type="PROSITE" id="PS51019">
    <property type="entry name" value="REELIN"/>
    <property type="match status" value="1"/>
</dbReference>
<evidence type="ECO:0000313" key="13">
    <source>
        <dbReference type="Proteomes" id="UP001231518"/>
    </source>
</evidence>
<keyword evidence="3" id="KW-0964">Secreted</keyword>
<dbReference type="Gene3D" id="2.60.40.2130">
    <property type="entry name" value="F-spondin domain"/>
    <property type="match status" value="2"/>
</dbReference>
<evidence type="ECO:0000259" key="10">
    <source>
        <dbReference type="PROSITE" id="PS51019"/>
    </source>
</evidence>
<comment type="subcellular location">
    <subcellularLocation>
        <location evidence="1">Secreted</location>
        <location evidence="1">Extracellular space</location>
        <location evidence="1">Extracellular matrix</location>
    </subcellularLocation>
</comment>
<keyword evidence="4" id="KW-0677">Repeat</keyword>
<reference evidence="12" key="1">
    <citation type="submission" date="2023-03" db="EMBL/GenBank/DDBJ databases">
        <title>Chromosome-level genomes of two armyworms, Mythimna separata and Mythimna loreyi, provide insights into the biosynthesis and reception of sex pheromones.</title>
        <authorList>
            <person name="Zhao H."/>
        </authorList>
    </citation>
    <scope>NUCLEOTIDE SEQUENCE</scope>
    <source>
        <strain evidence="12">BeijingLab</strain>
        <tissue evidence="12">Pupa</tissue>
    </source>
</reference>
<evidence type="ECO:0000256" key="3">
    <source>
        <dbReference type="ARBA" id="ARBA00022530"/>
    </source>
</evidence>
<evidence type="ECO:0000256" key="6">
    <source>
        <dbReference type="ARBA" id="ARBA00023157"/>
    </source>
</evidence>
<dbReference type="SUPFAM" id="SSF82895">
    <property type="entry name" value="TSP-1 type 1 repeat"/>
    <property type="match status" value="2"/>
</dbReference>
<dbReference type="InterPro" id="IPR002861">
    <property type="entry name" value="Reeler_dom"/>
</dbReference>
<dbReference type="InterPro" id="IPR038678">
    <property type="entry name" value="Spondin_N_sf"/>
</dbReference>
<protein>
    <recommendedName>
        <fullName evidence="2">Spondin-1</fullName>
    </recommendedName>
    <alternativeName>
        <fullName evidence="7">F-spondin</fullName>
    </alternativeName>
</protein>
<dbReference type="CDD" id="cd00109">
    <property type="entry name" value="Kunitz-type"/>
    <property type="match status" value="1"/>
</dbReference>
<feature type="signal peptide" evidence="8">
    <location>
        <begin position="1"/>
        <end position="15"/>
    </location>
</feature>
<dbReference type="Gene3D" id="2.60.40.4060">
    <property type="entry name" value="Reeler domain"/>
    <property type="match status" value="1"/>
</dbReference>
<dbReference type="NCBIfam" id="NF038123">
    <property type="entry name" value="NF038123_dom"/>
    <property type="match status" value="1"/>
</dbReference>
<keyword evidence="6" id="KW-1015">Disulfide bond</keyword>
<feature type="domain" description="Spondin" evidence="11">
    <location>
        <begin position="198"/>
        <end position="504"/>
    </location>
</feature>
<name>A0AAD7YSR1_MYTSE</name>
<evidence type="ECO:0000259" key="9">
    <source>
        <dbReference type="PROSITE" id="PS50279"/>
    </source>
</evidence>
<keyword evidence="5" id="KW-0130">Cell adhesion</keyword>
<dbReference type="InterPro" id="IPR036880">
    <property type="entry name" value="Kunitz_BPTI_sf"/>
</dbReference>
<dbReference type="PROSITE" id="PS50279">
    <property type="entry name" value="BPTI_KUNITZ_2"/>
    <property type="match status" value="1"/>
</dbReference>
<dbReference type="GO" id="GO:0007155">
    <property type="term" value="P:cell adhesion"/>
    <property type="evidence" value="ECO:0007669"/>
    <property type="project" value="UniProtKB-KW"/>
</dbReference>
<evidence type="ECO:0000256" key="8">
    <source>
        <dbReference type="SAM" id="SignalP"/>
    </source>
</evidence>
<dbReference type="EMBL" id="JARGEI010000010">
    <property type="protein sequence ID" value="KAJ8724934.1"/>
    <property type="molecule type" value="Genomic_DNA"/>
</dbReference>
<proteinExistence type="predicted"/>
<dbReference type="SUPFAM" id="SSF57362">
    <property type="entry name" value="BPTI-like"/>
    <property type="match status" value="1"/>
</dbReference>
<dbReference type="InterPro" id="IPR009465">
    <property type="entry name" value="Spondin_N"/>
</dbReference>
<evidence type="ECO:0000256" key="4">
    <source>
        <dbReference type="ARBA" id="ARBA00022737"/>
    </source>
</evidence>
<feature type="domain" description="Reelin" evidence="10">
    <location>
        <begin position="4"/>
        <end position="197"/>
    </location>
</feature>
<evidence type="ECO:0000313" key="12">
    <source>
        <dbReference type="EMBL" id="KAJ8724934.1"/>
    </source>
</evidence>
<dbReference type="PRINTS" id="PR00759">
    <property type="entry name" value="BASICPTASE"/>
</dbReference>
<evidence type="ECO:0000259" key="11">
    <source>
        <dbReference type="PROSITE" id="PS51020"/>
    </source>
</evidence>
<dbReference type="PROSITE" id="PS51020">
    <property type="entry name" value="SPONDIN"/>
    <property type="match status" value="1"/>
</dbReference>
<evidence type="ECO:0000256" key="5">
    <source>
        <dbReference type="ARBA" id="ARBA00022889"/>
    </source>
</evidence>
<keyword evidence="8" id="KW-0732">Signal</keyword>
<feature type="domain" description="BPTI/Kunitz inhibitor" evidence="9">
    <location>
        <begin position="813"/>
        <end position="863"/>
    </location>
</feature>
<comment type="caution">
    <text evidence="12">The sequence shown here is derived from an EMBL/GenBank/DDBJ whole genome shotgun (WGS) entry which is preliminary data.</text>
</comment>
<organism evidence="12 13">
    <name type="scientific">Mythimna separata</name>
    <name type="common">Oriental armyworm</name>
    <name type="synonym">Pseudaletia separata</name>
    <dbReference type="NCBI Taxonomy" id="271217"/>
    <lineage>
        <taxon>Eukaryota</taxon>
        <taxon>Metazoa</taxon>
        <taxon>Ecdysozoa</taxon>
        <taxon>Arthropoda</taxon>
        <taxon>Hexapoda</taxon>
        <taxon>Insecta</taxon>
        <taxon>Pterygota</taxon>
        <taxon>Neoptera</taxon>
        <taxon>Endopterygota</taxon>
        <taxon>Lepidoptera</taxon>
        <taxon>Glossata</taxon>
        <taxon>Ditrysia</taxon>
        <taxon>Noctuoidea</taxon>
        <taxon>Noctuidae</taxon>
        <taxon>Noctuinae</taxon>
        <taxon>Hadenini</taxon>
        <taxon>Mythimna</taxon>
    </lineage>
</organism>
<dbReference type="GO" id="GO:0031012">
    <property type="term" value="C:extracellular matrix"/>
    <property type="evidence" value="ECO:0007669"/>
    <property type="project" value="TreeGrafter"/>
</dbReference>
<evidence type="ECO:0000256" key="2">
    <source>
        <dbReference type="ARBA" id="ARBA00019594"/>
    </source>
</evidence>
<dbReference type="Pfam" id="PF00090">
    <property type="entry name" value="TSP_1"/>
    <property type="match status" value="2"/>
</dbReference>
<dbReference type="Gene3D" id="4.10.410.10">
    <property type="entry name" value="Pancreatic trypsin inhibitor Kunitz domain"/>
    <property type="match status" value="1"/>
</dbReference>
<accession>A0AAD7YSR1</accession>
<dbReference type="InterPro" id="IPR000884">
    <property type="entry name" value="TSP1_rpt"/>
</dbReference>
<sequence>MKLLVLATLLAYAAAAATPSPAPQCERAPEHAPPADDHYRISVSGEPDLFLPGELYTVSLQGIDSGQGPTPFIGFNIWVEIKLDQPKTDKGGSQPNVTEASNLTLGTFQAYDAQAKIQEVCSPAVDNATAHPKTEVQVIWNAPSPSSIGGMGELCVRVCARAGPYPGVGSGGGGFSVLARELCAAPRAPHYSAKLPPILEPCCACDEAKYEVTFECLWSRNTHPREFPPESAHAHFGDVIGASHTAQFRVWQEGRVASPGVRRLADDGTTVALEKELKAEFRVWQEGRVTSPGVRRFADDSTTVALEKELTTELIAKLTVWQEGSVASPGVSRLADDGTAAVLEKELKAEVCRVVAHREVDSVAGRTGGSPVVRRLADDGTTVALEKELKAESEHIRTIIKARGISWQQVGGAGIPNTFAVFRVDAKHHLMSLAAKLAPSPDWIVGVSALELCNSNCTWSRSATIPLYPYDAGTDNGVSYMSHRNPTMPATPVRALRPDWPRDARSPFYSTSGEMRPFARLRLTRLRLYEKSCDGTEGEQDRAPEQARGTVPAGGACAVHAWGPWGPCSVSCGLGRATRQRNYMWPTRAYAEACRVALTDYRRCHGPRMHCRAPSEYEPDPAESTGPCAVSNWSEWSPCEGCGVRARVRQYVAPRAYKRCHIGYRARTIMSQAMPCEMGPCQKPPPKSNISAFDWFFVDSPRGDCHVTAWGSWSPCAAKCGRGRRLRTRLYVVHNATVQHAMTRRLFDMWSKRFMELQSLTSPEENTTAEDPAIESQVQEYIDRCQFTLTQQEALCDGDDVSCLNNTTPLEVCKEPMSVGHCRGYEERWFYEWAKSTCEPFGFSGCGGNGNNFRTRDHCLRACVTRVNTTEENATTVANEATAAAMKRLKPTPPHEDNEVIQNDGPPLYVEAVSCETGPWLGWSECIGDCDFAIKLNYRLVVRPGRGCRRLMKSRSCRPAHCRRLLANYSVEHADPNYDDD</sequence>
<keyword evidence="3" id="KW-0272">Extracellular matrix</keyword>
<evidence type="ECO:0000256" key="7">
    <source>
        <dbReference type="ARBA" id="ARBA00030964"/>
    </source>
</evidence>
<keyword evidence="13" id="KW-1185">Reference proteome</keyword>
<dbReference type="InterPro" id="IPR002223">
    <property type="entry name" value="Kunitz_BPTI"/>
</dbReference>
<dbReference type="Pfam" id="PF02014">
    <property type="entry name" value="Reeler"/>
    <property type="match status" value="1"/>
</dbReference>